<evidence type="ECO:0000256" key="1">
    <source>
        <dbReference type="ARBA" id="ARBA00023015"/>
    </source>
</evidence>
<evidence type="ECO:0000313" key="7">
    <source>
        <dbReference type="Proteomes" id="UP000321250"/>
    </source>
</evidence>
<protein>
    <submittedName>
        <fullName evidence="6">TetR/AcrR family transcriptional regulator</fullName>
    </submittedName>
</protein>
<organism evidence="6 7">
    <name type="scientific">Sphingomonas ginsenosidivorax</name>
    <dbReference type="NCBI Taxonomy" id="862135"/>
    <lineage>
        <taxon>Bacteria</taxon>
        <taxon>Pseudomonadati</taxon>
        <taxon>Pseudomonadota</taxon>
        <taxon>Alphaproteobacteria</taxon>
        <taxon>Sphingomonadales</taxon>
        <taxon>Sphingomonadaceae</taxon>
        <taxon>Sphingomonas</taxon>
    </lineage>
</organism>
<dbReference type="InterPro" id="IPR009057">
    <property type="entry name" value="Homeodomain-like_sf"/>
</dbReference>
<dbReference type="Proteomes" id="UP000321250">
    <property type="component" value="Unassembled WGS sequence"/>
</dbReference>
<dbReference type="GO" id="GO:0003677">
    <property type="term" value="F:DNA binding"/>
    <property type="evidence" value="ECO:0007669"/>
    <property type="project" value="UniProtKB-UniRule"/>
</dbReference>
<dbReference type="EMBL" id="VOQR01000001">
    <property type="protein sequence ID" value="TXC71298.1"/>
    <property type="molecule type" value="Genomic_DNA"/>
</dbReference>
<evidence type="ECO:0000256" key="3">
    <source>
        <dbReference type="ARBA" id="ARBA00023163"/>
    </source>
</evidence>
<dbReference type="PRINTS" id="PR00455">
    <property type="entry name" value="HTHTETR"/>
</dbReference>
<sequence>MPRPRKIDVEAALEAALGVFWRKGYEGTSYADLVAATGAERPALYAAFGNKEALFLQALKRYGSNYGSYVWEALGQPTSRQVAAQVLEGAAELSTRFPDRTGCLGLNGALAGSDDAEPARQALIAWRAEGETALIKRFEKAKAEGDLPVDAEPATLAAYLLAVAHGIAVQAKAGFSHEVLLKVVQQALHTWPTGTAT</sequence>
<proteinExistence type="predicted"/>
<feature type="domain" description="HTH tetR-type" evidence="5">
    <location>
        <begin position="6"/>
        <end position="66"/>
    </location>
</feature>
<dbReference type="Pfam" id="PF16925">
    <property type="entry name" value="TetR_C_13"/>
    <property type="match status" value="1"/>
</dbReference>
<dbReference type="Gene3D" id="1.10.357.10">
    <property type="entry name" value="Tetracycline Repressor, domain 2"/>
    <property type="match status" value="1"/>
</dbReference>
<evidence type="ECO:0000256" key="2">
    <source>
        <dbReference type="ARBA" id="ARBA00023125"/>
    </source>
</evidence>
<keyword evidence="7" id="KW-1185">Reference proteome</keyword>
<keyword evidence="3" id="KW-0804">Transcription</keyword>
<dbReference type="InterPro" id="IPR011075">
    <property type="entry name" value="TetR_C"/>
</dbReference>
<accession>A0A5C6UH59</accession>
<dbReference type="Gene3D" id="1.10.10.60">
    <property type="entry name" value="Homeodomain-like"/>
    <property type="match status" value="1"/>
</dbReference>
<gene>
    <name evidence="6" type="ORF">FSB78_10355</name>
</gene>
<keyword evidence="2 4" id="KW-0238">DNA-binding</keyword>
<dbReference type="RefSeq" id="WP_147082446.1">
    <property type="nucleotide sequence ID" value="NZ_VOQR01000001.1"/>
</dbReference>
<name>A0A5C6UH59_9SPHN</name>
<dbReference type="SUPFAM" id="SSF48498">
    <property type="entry name" value="Tetracyclin repressor-like, C-terminal domain"/>
    <property type="match status" value="1"/>
</dbReference>
<comment type="caution">
    <text evidence="6">The sequence shown here is derived from an EMBL/GenBank/DDBJ whole genome shotgun (WGS) entry which is preliminary data.</text>
</comment>
<dbReference type="Pfam" id="PF00440">
    <property type="entry name" value="TetR_N"/>
    <property type="match status" value="1"/>
</dbReference>
<dbReference type="InterPro" id="IPR036271">
    <property type="entry name" value="Tet_transcr_reg_TetR-rel_C_sf"/>
</dbReference>
<reference evidence="6 7" key="1">
    <citation type="journal article" date="2013" name="Antonie Van Leeuwenhoek">
        <title>Sphingomonas ginsenosidivorax sp. nov., with the ability to transform ginsenosides.</title>
        <authorList>
            <person name="Jin X.F."/>
            <person name="Kim J.K."/>
            <person name="Liu Q.M."/>
            <person name="Kang M.S."/>
            <person name="He D."/>
            <person name="Jin F.X."/>
            <person name="Kim S.C."/>
            <person name="Im W.T."/>
        </authorList>
    </citation>
    <scope>NUCLEOTIDE SEQUENCE [LARGE SCALE GENOMIC DNA]</scope>
    <source>
        <strain evidence="6 7">KHI67</strain>
    </source>
</reference>
<evidence type="ECO:0000259" key="5">
    <source>
        <dbReference type="PROSITE" id="PS50977"/>
    </source>
</evidence>
<dbReference type="SUPFAM" id="SSF46689">
    <property type="entry name" value="Homeodomain-like"/>
    <property type="match status" value="1"/>
</dbReference>
<feature type="DNA-binding region" description="H-T-H motif" evidence="4">
    <location>
        <begin position="29"/>
        <end position="48"/>
    </location>
</feature>
<dbReference type="InterPro" id="IPR001647">
    <property type="entry name" value="HTH_TetR"/>
</dbReference>
<evidence type="ECO:0000313" key="6">
    <source>
        <dbReference type="EMBL" id="TXC71298.1"/>
    </source>
</evidence>
<dbReference type="AlphaFoldDB" id="A0A5C6UH59"/>
<keyword evidence="1" id="KW-0805">Transcription regulation</keyword>
<dbReference type="OrthoDB" id="9795242at2"/>
<dbReference type="PANTHER" id="PTHR47506:SF1">
    <property type="entry name" value="HTH-TYPE TRANSCRIPTIONAL REGULATOR YJDC"/>
    <property type="match status" value="1"/>
</dbReference>
<evidence type="ECO:0000256" key="4">
    <source>
        <dbReference type="PROSITE-ProRule" id="PRU00335"/>
    </source>
</evidence>
<dbReference type="PANTHER" id="PTHR47506">
    <property type="entry name" value="TRANSCRIPTIONAL REGULATORY PROTEIN"/>
    <property type="match status" value="1"/>
</dbReference>
<dbReference type="PROSITE" id="PS50977">
    <property type="entry name" value="HTH_TETR_2"/>
    <property type="match status" value="1"/>
</dbReference>